<keyword evidence="4" id="KW-0804">Transcription</keyword>
<dbReference type="InterPro" id="IPR013324">
    <property type="entry name" value="RNA_pol_sigma_r3/r4-like"/>
</dbReference>
<dbReference type="STRING" id="237069.SAMN05216498_0290"/>
<dbReference type="InterPro" id="IPR036388">
    <property type="entry name" value="WH-like_DNA-bd_sf"/>
</dbReference>
<dbReference type="GO" id="GO:0016987">
    <property type="term" value="F:sigma factor activity"/>
    <property type="evidence" value="ECO:0007669"/>
    <property type="project" value="UniProtKB-KW"/>
</dbReference>
<dbReference type="PANTHER" id="PTHR43133">
    <property type="entry name" value="RNA POLYMERASE ECF-TYPE SIGMA FACTO"/>
    <property type="match status" value="1"/>
</dbReference>
<evidence type="ECO:0000256" key="3">
    <source>
        <dbReference type="ARBA" id="ARBA00023082"/>
    </source>
</evidence>
<comment type="similarity">
    <text evidence="1">Belongs to the sigma-70 factor family. ECF subfamily.</text>
</comment>
<dbReference type="GO" id="GO:0003677">
    <property type="term" value="F:DNA binding"/>
    <property type="evidence" value="ECO:0007669"/>
    <property type="project" value="InterPro"/>
</dbReference>
<reference evidence="7 8" key="1">
    <citation type="submission" date="2016-10" db="EMBL/GenBank/DDBJ databases">
        <authorList>
            <person name="de Groot N.N."/>
        </authorList>
    </citation>
    <scope>NUCLEOTIDE SEQUENCE [LARGE SCALE GENOMIC DNA]</scope>
    <source>
        <strain evidence="7 8">CGMCC 1.3442</strain>
    </source>
</reference>
<evidence type="ECO:0000313" key="7">
    <source>
        <dbReference type="EMBL" id="SDN95061.1"/>
    </source>
</evidence>
<dbReference type="InterPro" id="IPR039425">
    <property type="entry name" value="RNA_pol_sigma-70-like"/>
</dbReference>
<evidence type="ECO:0000256" key="2">
    <source>
        <dbReference type="ARBA" id="ARBA00023015"/>
    </source>
</evidence>
<accession>A0A1H0FKQ4</accession>
<dbReference type="RefSeq" id="WP_093857830.1">
    <property type="nucleotide sequence ID" value="NZ_BJVZ01000014.1"/>
</dbReference>
<keyword evidence="8" id="KW-1185">Reference proteome</keyword>
<dbReference type="OrthoDB" id="188761at2"/>
<name>A0A1H0FKQ4_9BACI</name>
<dbReference type="Gene3D" id="1.10.1740.10">
    <property type="match status" value="1"/>
</dbReference>
<evidence type="ECO:0000256" key="4">
    <source>
        <dbReference type="ARBA" id="ARBA00023163"/>
    </source>
</evidence>
<organism evidence="7 8">
    <name type="scientific">Tenuibacillus multivorans</name>
    <dbReference type="NCBI Taxonomy" id="237069"/>
    <lineage>
        <taxon>Bacteria</taxon>
        <taxon>Bacillati</taxon>
        <taxon>Bacillota</taxon>
        <taxon>Bacilli</taxon>
        <taxon>Bacillales</taxon>
        <taxon>Bacillaceae</taxon>
        <taxon>Tenuibacillus</taxon>
    </lineage>
</organism>
<sequence>MKEESNLVQAARDGNQEAFGQLVQEHRAQAINWARSITKDPYIAEDVVQDTILRSYIHLEQLEDSNRFLPWFRQMVRHKAIDYIRKNSKDMVLATEHVQSIDDSVDGPEAMLEYKEWLSAFKGLTSSLSTRDQQIFEAHFLKQVPPDHIAQQFGIKTSNVYNIISRAKVKLQEVAFKQEVQRFVTGRRGKETLMAPNMSSSYTSLGHILYEVFPYITNRNYSLSYIMGITGQAFRIQIAHDIGLSSSLIYDWDWVVRKASESLNLKVRTIGKPGRVPTPNLLSKALRMIHDSIYQGVPAIVWNLTTSEFGLIYGYDLENETFTYSNATYSDLKVPYERLGRTVDHPELFVATFDRSPIAYDPQQWIKHLIKHTKGNEPTVDGYVAGMSAYDKWIDAFEVGEVDSMGHAYHVALLTEAREHALSFLQSVEEFVDAQPYFQRAFEIYQRFYPSFPYGLPGVKMDISQNAIKSLRQIRDAEMLGYEKLEKILSNS</sequence>
<dbReference type="InterPro" id="IPR013325">
    <property type="entry name" value="RNA_pol_sigma_r2"/>
</dbReference>
<evidence type="ECO:0000259" key="6">
    <source>
        <dbReference type="Pfam" id="PF08281"/>
    </source>
</evidence>
<dbReference type="EMBL" id="FNIG01000012">
    <property type="protein sequence ID" value="SDN95061.1"/>
    <property type="molecule type" value="Genomic_DNA"/>
</dbReference>
<feature type="domain" description="RNA polymerase sigma factor 70 region 4 type 2" evidence="6">
    <location>
        <begin position="126"/>
        <end position="171"/>
    </location>
</feature>
<dbReference type="InterPro" id="IPR013249">
    <property type="entry name" value="RNA_pol_sigma70_r4_t2"/>
</dbReference>
<dbReference type="Pfam" id="PF04542">
    <property type="entry name" value="Sigma70_r2"/>
    <property type="match status" value="1"/>
</dbReference>
<dbReference type="SUPFAM" id="SSF88946">
    <property type="entry name" value="Sigma2 domain of RNA polymerase sigma factors"/>
    <property type="match status" value="1"/>
</dbReference>
<proteinExistence type="inferred from homology"/>
<dbReference type="AlphaFoldDB" id="A0A1H0FKQ4"/>
<evidence type="ECO:0000256" key="1">
    <source>
        <dbReference type="ARBA" id="ARBA00010641"/>
    </source>
</evidence>
<dbReference type="NCBIfam" id="TIGR02937">
    <property type="entry name" value="sigma70-ECF"/>
    <property type="match status" value="1"/>
</dbReference>
<protein>
    <submittedName>
        <fullName evidence="7">RNA polymerase sigma factor, sigma-70 family</fullName>
    </submittedName>
</protein>
<gene>
    <name evidence="7" type="ORF">SAMN05216498_0290</name>
</gene>
<dbReference type="Proteomes" id="UP000199334">
    <property type="component" value="Unassembled WGS sequence"/>
</dbReference>
<dbReference type="InterPro" id="IPR014284">
    <property type="entry name" value="RNA_pol_sigma-70_dom"/>
</dbReference>
<keyword evidence="2" id="KW-0805">Transcription regulation</keyword>
<keyword evidence="3" id="KW-0731">Sigma factor</keyword>
<dbReference type="PANTHER" id="PTHR43133:SF51">
    <property type="entry name" value="RNA POLYMERASE SIGMA FACTOR"/>
    <property type="match status" value="1"/>
</dbReference>
<dbReference type="InterPro" id="IPR007627">
    <property type="entry name" value="RNA_pol_sigma70_r2"/>
</dbReference>
<dbReference type="Gene3D" id="1.10.10.10">
    <property type="entry name" value="Winged helix-like DNA-binding domain superfamily/Winged helix DNA-binding domain"/>
    <property type="match status" value="1"/>
</dbReference>
<dbReference type="Pfam" id="PF08281">
    <property type="entry name" value="Sigma70_r4_2"/>
    <property type="match status" value="1"/>
</dbReference>
<evidence type="ECO:0000259" key="5">
    <source>
        <dbReference type="Pfam" id="PF04542"/>
    </source>
</evidence>
<evidence type="ECO:0000313" key="8">
    <source>
        <dbReference type="Proteomes" id="UP000199334"/>
    </source>
</evidence>
<dbReference type="GO" id="GO:0006352">
    <property type="term" value="P:DNA-templated transcription initiation"/>
    <property type="evidence" value="ECO:0007669"/>
    <property type="project" value="InterPro"/>
</dbReference>
<dbReference type="SUPFAM" id="SSF88659">
    <property type="entry name" value="Sigma3 and sigma4 domains of RNA polymerase sigma factors"/>
    <property type="match status" value="1"/>
</dbReference>
<feature type="domain" description="RNA polymerase sigma-70 region 2" evidence="5">
    <location>
        <begin position="22"/>
        <end position="88"/>
    </location>
</feature>